<proteinExistence type="predicted"/>
<dbReference type="EMBL" id="JAAIUW010000004">
    <property type="protein sequence ID" value="KAF7836257.1"/>
    <property type="molecule type" value="Genomic_DNA"/>
</dbReference>
<sequence>MAGGLQYIFGISINIGWRNYEHCN</sequence>
<dbReference type="Proteomes" id="UP000634136">
    <property type="component" value="Unassembled WGS sequence"/>
</dbReference>
<evidence type="ECO:0000313" key="1">
    <source>
        <dbReference type="EMBL" id="KAF7836257.1"/>
    </source>
</evidence>
<accession>A0A834X0X7</accession>
<comment type="caution">
    <text evidence="1">The sequence shown here is derived from an EMBL/GenBank/DDBJ whole genome shotgun (WGS) entry which is preliminary data.</text>
</comment>
<evidence type="ECO:0000313" key="2">
    <source>
        <dbReference type="Proteomes" id="UP000634136"/>
    </source>
</evidence>
<organism evidence="1 2">
    <name type="scientific">Senna tora</name>
    <dbReference type="NCBI Taxonomy" id="362788"/>
    <lineage>
        <taxon>Eukaryota</taxon>
        <taxon>Viridiplantae</taxon>
        <taxon>Streptophyta</taxon>
        <taxon>Embryophyta</taxon>
        <taxon>Tracheophyta</taxon>
        <taxon>Spermatophyta</taxon>
        <taxon>Magnoliopsida</taxon>
        <taxon>eudicotyledons</taxon>
        <taxon>Gunneridae</taxon>
        <taxon>Pentapetalae</taxon>
        <taxon>rosids</taxon>
        <taxon>fabids</taxon>
        <taxon>Fabales</taxon>
        <taxon>Fabaceae</taxon>
        <taxon>Caesalpinioideae</taxon>
        <taxon>Cassia clade</taxon>
        <taxon>Senna</taxon>
    </lineage>
</organism>
<dbReference type="AlphaFoldDB" id="A0A834X0X7"/>
<gene>
    <name evidence="1" type="ORF">G2W53_011116</name>
</gene>
<reference evidence="1" key="1">
    <citation type="submission" date="2020-09" db="EMBL/GenBank/DDBJ databases">
        <title>Genome-Enabled Discovery of Anthraquinone Biosynthesis in Senna tora.</title>
        <authorList>
            <person name="Kang S.-H."/>
            <person name="Pandey R.P."/>
            <person name="Lee C.-M."/>
            <person name="Sim J.-S."/>
            <person name="Jeong J.-T."/>
            <person name="Choi B.-S."/>
            <person name="Jung M."/>
            <person name="Ginzburg D."/>
            <person name="Zhao K."/>
            <person name="Won S.Y."/>
            <person name="Oh T.-J."/>
            <person name="Yu Y."/>
            <person name="Kim N.-H."/>
            <person name="Lee O.R."/>
            <person name="Lee T.-H."/>
            <person name="Bashyal P."/>
            <person name="Kim T.-S."/>
            <person name="Lee W.-H."/>
            <person name="Kawkins C."/>
            <person name="Kim C.-K."/>
            <person name="Kim J.S."/>
            <person name="Ahn B.O."/>
            <person name="Rhee S.Y."/>
            <person name="Sohng J.K."/>
        </authorList>
    </citation>
    <scope>NUCLEOTIDE SEQUENCE</scope>
    <source>
        <tissue evidence="1">Leaf</tissue>
    </source>
</reference>
<protein>
    <submittedName>
        <fullName evidence="1">Uncharacterized protein</fullName>
    </submittedName>
</protein>
<name>A0A834X0X7_9FABA</name>
<keyword evidence="2" id="KW-1185">Reference proteome</keyword>